<name>A0A178F0J2_TRIRU</name>
<feature type="repeat" description="WD" evidence="6">
    <location>
        <begin position="321"/>
        <end position="357"/>
    </location>
</feature>
<dbReference type="InterPro" id="IPR036322">
    <property type="entry name" value="WD40_repeat_dom_sf"/>
</dbReference>
<dbReference type="GO" id="GO:0030674">
    <property type="term" value="F:protein-macromolecule adaptor activity"/>
    <property type="evidence" value="ECO:0007669"/>
    <property type="project" value="TreeGrafter"/>
</dbReference>
<feature type="compositionally biased region" description="Low complexity" evidence="7">
    <location>
        <begin position="626"/>
        <end position="635"/>
    </location>
</feature>
<feature type="compositionally biased region" description="Polar residues" evidence="7">
    <location>
        <begin position="15"/>
        <end position="24"/>
    </location>
</feature>
<dbReference type="PROSITE" id="PS00678">
    <property type="entry name" value="WD_REPEATS_1"/>
    <property type="match status" value="1"/>
</dbReference>
<evidence type="ECO:0000256" key="7">
    <source>
        <dbReference type="SAM" id="MobiDB-lite"/>
    </source>
</evidence>
<dbReference type="SMART" id="SM00320">
    <property type="entry name" value="WD40"/>
    <property type="match status" value="5"/>
</dbReference>
<dbReference type="PROSITE" id="PS50082">
    <property type="entry name" value="WD_REPEATS_2"/>
    <property type="match status" value="2"/>
</dbReference>
<proteinExistence type="inferred from homology"/>
<protein>
    <submittedName>
        <fullName evidence="8">WD domain-containing protein</fullName>
    </submittedName>
</protein>
<dbReference type="InterPro" id="IPR051865">
    <property type="entry name" value="WD-repeat_CDT2_adapter"/>
</dbReference>
<dbReference type="PANTHER" id="PTHR22852">
    <property type="entry name" value="LETHAL 2 DENTICLELESS PROTEIN RETINOIC ACID-REGULATED NUCLEAR MATRIX-ASSOCIATED PROTEIN"/>
    <property type="match status" value="1"/>
</dbReference>
<accession>A0A178F0J2</accession>
<dbReference type="PANTHER" id="PTHR22852:SF0">
    <property type="entry name" value="DENTICLELESS PROTEIN HOMOLOG"/>
    <property type="match status" value="1"/>
</dbReference>
<dbReference type="Pfam" id="PF00400">
    <property type="entry name" value="WD40"/>
    <property type="match status" value="3"/>
</dbReference>
<dbReference type="InterPro" id="IPR001680">
    <property type="entry name" value="WD40_rpt"/>
</dbReference>
<dbReference type="PROSITE" id="PS50294">
    <property type="entry name" value="WD_REPEATS_REGION"/>
    <property type="match status" value="1"/>
</dbReference>
<sequence>MVDVHEDDDVPSSPPSLNATEDTLPSSPPPMKPKKKPPVTPRSFRRFFTPRSSLNAPNTRSRSIRNALQEITSSPALNRLGPAFPGVPDSSDCAITSSSPCQDPFRTPSKKRRLSFCGLSSPPLQSSPLRRVRIAAPIFDDASSPKRGNIFAPADEVAEPEAEEPVETLQMPPPLRRSKVLAQPSSSLHVRSFGLSRRSRTTIRASSGTNWQDETASFYSKSEDSHACWKGEYPVTPYCTASCNTNSLVAVGDEAGGIRLLDTSPDVENGFSSAYLSFPSMHKNSIMDLEFSSDDKLLATASGDQTSHIIDMTTQTPIYSLSKHTCSVKRVQFQPGSNNNVVATCSRDGSVNIWDLRYKAYDKPAFRLQCSLGDDDDDTLRPPAKMKYAQTSKTITGAHLERARTKSEQESQLRRDDTTVTSVSFLNPGREHLFVTSSESNACVRLWDLRTAYTLRRAAVPLASTRQPDSHSRFRQFGLTSLTFNTDGSRLYTLCRDGTIYAYSTPHLLLGNSPEMSQPNNTPGRRYPAEEAKAGLGPLYGFRHPRLMVGSFFVKLGLRRAVDDKTELLSVGSSDNCAILFPANERYLTPSLASSTNQPPSTTPTTNTSLPPIQSTAEHRLRPCLRRSNSSSSLSERLEHTIPIYQHGTALVEGHNKEVTAVSWAHGGELVTVSDDLHARCWREGPAARKLRRDGDINGQRWQCGWADVKDSSYDDDEA</sequence>
<evidence type="ECO:0000256" key="5">
    <source>
        <dbReference type="ARBA" id="ARBA00038344"/>
    </source>
</evidence>
<dbReference type="SUPFAM" id="SSF50978">
    <property type="entry name" value="WD40 repeat-like"/>
    <property type="match status" value="1"/>
</dbReference>
<feature type="compositionally biased region" description="Low complexity" evidence="7">
    <location>
        <begin position="594"/>
        <end position="612"/>
    </location>
</feature>
<evidence type="ECO:0000313" key="9">
    <source>
        <dbReference type="Proteomes" id="UP000243015"/>
    </source>
</evidence>
<feature type="compositionally biased region" description="Polar residues" evidence="7">
    <location>
        <begin position="54"/>
        <end position="64"/>
    </location>
</feature>
<keyword evidence="3" id="KW-0677">Repeat</keyword>
<evidence type="ECO:0000256" key="3">
    <source>
        <dbReference type="ARBA" id="ARBA00022737"/>
    </source>
</evidence>
<reference evidence="8 9" key="1">
    <citation type="submission" date="2016-05" db="EMBL/GenBank/DDBJ databases">
        <title>Genome sequencing of Trichophyton rubrum CMCC(F)T1i isolated from hair.</title>
        <authorList>
            <person name="Zhan P."/>
            <person name="Tao Y."/>
            <person name="Liu W."/>
        </authorList>
    </citation>
    <scope>NUCLEOTIDE SEQUENCE [LARGE SCALE GENOMIC DNA]</scope>
    <source>
        <strain evidence="9">CMCC(F)T1i</strain>
    </source>
</reference>
<dbReference type="InterPro" id="IPR015943">
    <property type="entry name" value="WD40/YVTN_repeat-like_dom_sf"/>
</dbReference>
<dbReference type="Proteomes" id="UP000243015">
    <property type="component" value="Unassembled WGS sequence"/>
</dbReference>
<evidence type="ECO:0000256" key="1">
    <source>
        <dbReference type="ARBA" id="ARBA00004906"/>
    </source>
</evidence>
<dbReference type="VEuPathDB" id="FungiDB:TERG_02326"/>
<feature type="region of interest" description="Disordered" evidence="7">
    <location>
        <begin position="1"/>
        <end position="64"/>
    </location>
</feature>
<dbReference type="GO" id="GO:0043161">
    <property type="term" value="P:proteasome-mediated ubiquitin-dependent protein catabolic process"/>
    <property type="evidence" value="ECO:0007669"/>
    <property type="project" value="TreeGrafter"/>
</dbReference>
<comment type="pathway">
    <text evidence="1">Protein modification; protein ubiquitination.</text>
</comment>
<evidence type="ECO:0000256" key="6">
    <source>
        <dbReference type="PROSITE-ProRule" id="PRU00221"/>
    </source>
</evidence>
<comment type="similarity">
    <text evidence="5">Belongs to the WD repeat cdt2 family.</text>
</comment>
<dbReference type="EMBL" id="LHPM01000013">
    <property type="protein sequence ID" value="OAL65668.1"/>
    <property type="molecule type" value="Genomic_DNA"/>
</dbReference>
<organism evidence="8 9">
    <name type="scientific">Trichophyton rubrum</name>
    <name type="common">Athlete's foot fungus</name>
    <name type="synonym">Epidermophyton rubrum</name>
    <dbReference type="NCBI Taxonomy" id="5551"/>
    <lineage>
        <taxon>Eukaryota</taxon>
        <taxon>Fungi</taxon>
        <taxon>Dikarya</taxon>
        <taxon>Ascomycota</taxon>
        <taxon>Pezizomycotina</taxon>
        <taxon>Eurotiomycetes</taxon>
        <taxon>Eurotiomycetidae</taxon>
        <taxon>Onygenales</taxon>
        <taxon>Arthrodermataceae</taxon>
        <taxon>Trichophyton</taxon>
    </lineage>
</organism>
<feature type="repeat" description="WD" evidence="6">
    <location>
        <begin position="279"/>
        <end position="320"/>
    </location>
</feature>
<dbReference type="OrthoDB" id="2096344at2759"/>
<feature type="region of interest" description="Disordered" evidence="7">
    <location>
        <begin position="590"/>
        <end position="636"/>
    </location>
</feature>
<feature type="compositionally biased region" description="Acidic residues" evidence="7">
    <location>
        <begin position="1"/>
        <end position="10"/>
    </location>
</feature>
<dbReference type="Gene3D" id="2.130.10.10">
    <property type="entry name" value="YVTN repeat-like/Quinoprotein amine dehydrogenase"/>
    <property type="match status" value="2"/>
</dbReference>
<evidence type="ECO:0000313" key="8">
    <source>
        <dbReference type="EMBL" id="OAL65668.1"/>
    </source>
</evidence>
<dbReference type="InterPro" id="IPR019775">
    <property type="entry name" value="WD40_repeat_CS"/>
</dbReference>
<dbReference type="GO" id="GO:0005634">
    <property type="term" value="C:nucleus"/>
    <property type="evidence" value="ECO:0007669"/>
    <property type="project" value="TreeGrafter"/>
</dbReference>
<evidence type="ECO:0000256" key="2">
    <source>
        <dbReference type="ARBA" id="ARBA00022574"/>
    </source>
</evidence>
<keyword evidence="2 6" id="KW-0853">WD repeat</keyword>
<evidence type="ECO:0000256" key="4">
    <source>
        <dbReference type="ARBA" id="ARBA00022786"/>
    </source>
</evidence>
<dbReference type="AlphaFoldDB" id="A0A178F0J2"/>
<keyword evidence="4" id="KW-0833">Ubl conjugation pathway</keyword>
<comment type="caution">
    <text evidence="8">The sequence shown here is derived from an EMBL/GenBank/DDBJ whole genome shotgun (WGS) entry which is preliminary data.</text>
</comment>
<gene>
    <name evidence="8" type="ORF">A7C99_2766</name>
</gene>